<dbReference type="EMBL" id="JBBPCO010000004">
    <property type="protein sequence ID" value="MEK8089147.1"/>
    <property type="molecule type" value="Genomic_DNA"/>
</dbReference>
<sequence>MAQPSKPQGRGEGGGEYIAPAQLALTLDSGIFSRGFTAMGNMLESSGGTESYVEALKAKAAQFQAVLSRDHVQHLTLDELKPLVERMFTVRRRLWPVLQESGESLLRDSIADLLYANGPVAERMKRFESSIPAEGKTKRALRDLAAELLHYNNPETYPLMTRWVWDQGTESGAMREFIAGGDHLQEVPFGESPEVFEGGRAWIREQLAEMGVYRDLPYLTDMMLAFQYSEYLRAMAEGFLRSDFGGQSDPAEQIRKLLGIDSPRRQGASRVKTETLH</sequence>
<proteinExistence type="predicted"/>
<organism evidence="1 2">
    <name type="scientific">Thermithiobacillus plumbiphilus</name>
    <dbReference type="NCBI Taxonomy" id="1729899"/>
    <lineage>
        <taxon>Bacteria</taxon>
        <taxon>Pseudomonadati</taxon>
        <taxon>Pseudomonadota</taxon>
        <taxon>Acidithiobacillia</taxon>
        <taxon>Acidithiobacillales</taxon>
        <taxon>Thermithiobacillaceae</taxon>
        <taxon>Thermithiobacillus</taxon>
    </lineage>
</organism>
<accession>A0ABU9D6H3</accession>
<evidence type="ECO:0000313" key="1">
    <source>
        <dbReference type="EMBL" id="MEK8089147.1"/>
    </source>
</evidence>
<protein>
    <submittedName>
        <fullName evidence="1">Uncharacterized protein</fullName>
    </submittedName>
</protein>
<dbReference type="Proteomes" id="UP001446205">
    <property type="component" value="Unassembled WGS sequence"/>
</dbReference>
<evidence type="ECO:0000313" key="2">
    <source>
        <dbReference type="Proteomes" id="UP001446205"/>
    </source>
</evidence>
<keyword evidence="2" id="KW-1185">Reference proteome</keyword>
<comment type="caution">
    <text evidence="1">The sequence shown here is derived from an EMBL/GenBank/DDBJ whole genome shotgun (WGS) entry which is preliminary data.</text>
</comment>
<gene>
    <name evidence="1" type="ORF">WOB96_05150</name>
</gene>
<name>A0ABU9D6H3_9PROT</name>
<dbReference type="RefSeq" id="WP_341370212.1">
    <property type="nucleotide sequence ID" value="NZ_JBBPCO010000004.1"/>
</dbReference>
<reference evidence="1 2" key="1">
    <citation type="submission" date="2024-04" db="EMBL/GenBank/DDBJ databases">
        <authorList>
            <person name="Abashina T."/>
            <person name="Shaikin A."/>
        </authorList>
    </citation>
    <scope>NUCLEOTIDE SEQUENCE [LARGE SCALE GENOMIC DNA]</scope>
    <source>
        <strain evidence="1 2">AAFK</strain>
    </source>
</reference>